<reference evidence="1 2" key="1">
    <citation type="journal article" date="2020" name="BMC Genomics">
        <title>Intraspecific diversification of the crop wild relative Brassica cretica Lam. using demographic model selection.</title>
        <authorList>
            <person name="Kioukis A."/>
            <person name="Michalopoulou V.A."/>
            <person name="Briers L."/>
            <person name="Pirintsos S."/>
            <person name="Studholme D.J."/>
            <person name="Pavlidis P."/>
            <person name="Sarris P.F."/>
        </authorList>
    </citation>
    <scope>NUCLEOTIDE SEQUENCE [LARGE SCALE GENOMIC DNA]</scope>
    <source>
        <strain evidence="2">cv. PFS-1207/04</strain>
    </source>
</reference>
<protein>
    <submittedName>
        <fullName evidence="1">Uncharacterized protein</fullName>
    </submittedName>
</protein>
<organism evidence="1 2">
    <name type="scientific">Brassica cretica</name>
    <name type="common">Mustard</name>
    <dbReference type="NCBI Taxonomy" id="69181"/>
    <lineage>
        <taxon>Eukaryota</taxon>
        <taxon>Viridiplantae</taxon>
        <taxon>Streptophyta</taxon>
        <taxon>Embryophyta</taxon>
        <taxon>Tracheophyta</taxon>
        <taxon>Spermatophyta</taxon>
        <taxon>Magnoliopsida</taxon>
        <taxon>eudicotyledons</taxon>
        <taxon>Gunneridae</taxon>
        <taxon>Pentapetalae</taxon>
        <taxon>rosids</taxon>
        <taxon>malvids</taxon>
        <taxon>Brassicales</taxon>
        <taxon>Brassicaceae</taxon>
        <taxon>Brassiceae</taxon>
        <taxon>Brassica</taxon>
    </lineage>
</organism>
<accession>A0ABQ7DQP9</accession>
<sequence>MSVCVLEEARQDEAGNTPLRFVLSLSFSISLSLPLFISDFLEEARQEEHLVIWFPEVRREMSLSLMEGNPFRTAEFLN</sequence>
<proteinExistence type="predicted"/>
<name>A0ABQ7DQP9_BRACR</name>
<evidence type="ECO:0000313" key="2">
    <source>
        <dbReference type="Proteomes" id="UP000266723"/>
    </source>
</evidence>
<evidence type="ECO:0000313" key="1">
    <source>
        <dbReference type="EMBL" id="KAF3580414.1"/>
    </source>
</evidence>
<comment type="caution">
    <text evidence="1">The sequence shown here is derived from an EMBL/GenBank/DDBJ whole genome shotgun (WGS) entry which is preliminary data.</text>
</comment>
<keyword evidence="2" id="KW-1185">Reference proteome</keyword>
<dbReference type="EMBL" id="QGKV02000649">
    <property type="protein sequence ID" value="KAF3580414.1"/>
    <property type="molecule type" value="Genomic_DNA"/>
</dbReference>
<dbReference type="Proteomes" id="UP000266723">
    <property type="component" value="Unassembled WGS sequence"/>
</dbReference>
<gene>
    <name evidence="1" type="ORF">DY000_02028687</name>
</gene>